<dbReference type="PANTHER" id="PTHR43673">
    <property type="entry name" value="NAD(P)H NITROREDUCTASE YDGI-RELATED"/>
    <property type="match status" value="1"/>
</dbReference>
<dbReference type="Gene3D" id="3.40.109.10">
    <property type="entry name" value="NADH Oxidase"/>
    <property type="match status" value="1"/>
</dbReference>
<dbReference type="InterPro" id="IPR000415">
    <property type="entry name" value="Nitroreductase-like"/>
</dbReference>
<reference evidence="4 5" key="1">
    <citation type="submission" date="2016-06" db="EMBL/GenBank/DDBJ databases">
        <title>Domibacillus iocasae genome sequencing.</title>
        <authorList>
            <person name="Verma A."/>
            <person name="Pal Y."/>
            <person name="Ojha A.K."/>
            <person name="Krishnamurthi S."/>
        </authorList>
    </citation>
    <scope>NUCLEOTIDE SEQUENCE [LARGE SCALE GENOMIC DNA]</scope>
    <source>
        <strain evidence="4 5">DSM 29979</strain>
    </source>
</reference>
<keyword evidence="5" id="KW-1185">Reference proteome</keyword>
<dbReference type="AlphaFoldDB" id="A0A1E7DR15"/>
<dbReference type="SUPFAM" id="SSF55469">
    <property type="entry name" value="FMN-dependent nitroreductase-like"/>
    <property type="match status" value="1"/>
</dbReference>
<dbReference type="Proteomes" id="UP000095658">
    <property type="component" value="Unassembled WGS sequence"/>
</dbReference>
<dbReference type="RefSeq" id="WP_069937501.1">
    <property type="nucleotide sequence ID" value="NZ_MAMP01000012.1"/>
</dbReference>
<protein>
    <submittedName>
        <fullName evidence="4">NADH dehydrogenase</fullName>
    </submittedName>
</protein>
<comment type="caution">
    <text evidence="4">The sequence shown here is derived from an EMBL/GenBank/DDBJ whole genome shotgun (WGS) entry which is preliminary data.</text>
</comment>
<evidence type="ECO:0000259" key="3">
    <source>
        <dbReference type="Pfam" id="PF00881"/>
    </source>
</evidence>
<sequence>MMRKTTTEQTISVQEAIESRRSIRKFIQQPIDQQHLQNIFELVQLSPSAWNLQPWRFHVVTDVNLKKKLEEAAYGQKQVTSAPAVIVVTSDMEDVLTNIGDTVHPGLSEEQKQEEVANLSAFFNGMSVEDRGQWGLNQTNIAFGILMTAVQGYGYASNPMLGFDQDKVRDLLNLPKYVQFAGILPIGKPDDEGYPHHRFTLEKIVKFH</sequence>
<dbReference type="STRING" id="1714016.BA724_01395"/>
<dbReference type="Pfam" id="PF00881">
    <property type="entry name" value="Nitroreductase"/>
    <property type="match status" value="1"/>
</dbReference>
<dbReference type="GO" id="GO:0016491">
    <property type="term" value="F:oxidoreductase activity"/>
    <property type="evidence" value="ECO:0007669"/>
    <property type="project" value="UniProtKB-KW"/>
</dbReference>
<keyword evidence="2" id="KW-0560">Oxidoreductase</keyword>
<proteinExistence type="inferred from homology"/>
<dbReference type="CDD" id="cd03370">
    <property type="entry name" value="nitroreductase"/>
    <property type="match status" value="1"/>
</dbReference>
<evidence type="ECO:0000313" key="5">
    <source>
        <dbReference type="Proteomes" id="UP000095658"/>
    </source>
</evidence>
<evidence type="ECO:0000256" key="1">
    <source>
        <dbReference type="ARBA" id="ARBA00007118"/>
    </source>
</evidence>
<dbReference type="EMBL" id="MAMP01000012">
    <property type="protein sequence ID" value="OES45503.1"/>
    <property type="molecule type" value="Genomic_DNA"/>
</dbReference>
<dbReference type="PANTHER" id="PTHR43673:SF10">
    <property type="entry name" value="NADH DEHYDROGENASE_NAD(P)H NITROREDUCTASE XCC3605-RELATED"/>
    <property type="match status" value="1"/>
</dbReference>
<name>A0A1E7DR15_9BACI</name>
<comment type="similarity">
    <text evidence="1">Belongs to the nitroreductase family.</text>
</comment>
<evidence type="ECO:0000256" key="2">
    <source>
        <dbReference type="ARBA" id="ARBA00023002"/>
    </source>
</evidence>
<gene>
    <name evidence="4" type="ORF">BA724_01395</name>
</gene>
<dbReference type="InterPro" id="IPR029479">
    <property type="entry name" value="Nitroreductase"/>
</dbReference>
<accession>A0A1E7DR15</accession>
<organism evidence="4 5">
    <name type="scientific">Domibacillus iocasae</name>
    <dbReference type="NCBI Taxonomy" id="1714016"/>
    <lineage>
        <taxon>Bacteria</taxon>
        <taxon>Bacillati</taxon>
        <taxon>Bacillota</taxon>
        <taxon>Bacilli</taxon>
        <taxon>Bacillales</taxon>
        <taxon>Bacillaceae</taxon>
        <taxon>Domibacillus</taxon>
    </lineage>
</organism>
<feature type="domain" description="Nitroreductase" evidence="3">
    <location>
        <begin position="17"/>
        <end position="188"/>
    </location>
</feature>
<evidence type="ECO:0000313" key="4">
    <source>
        <dbReference type="EMBL" id="OES45503.1"/>
    </source>
</evidence>